<accession>A0ABQ1KE75</accession>
<evidence type="ECO:0000256" key="12">
    <source>
        <dbReference type="ARBA" id="ARBA00023012"/>
    </source>
</evidence>
<dbReference type="CDD" id="cd00082">
    <property type="entry name" value="HisKA"/>
    <property type="match status" value="1"/>
</dbReference>
<keyword evidence="14" id="KW-0175">Coiled coil</keyword>
<dbReference type="InterPro" id="IPR005467">
    <property type="entry name" value="His_kinase_dom"/>
</dbReference>
<dbReference type="PIRSF" id="PIRSF036431">
    <property type="entry name" value="STHK_DctB"/>
    <property type="match status" value="1"/>
</dbReference>
<dbReference type="SUPFAM" id="SSF55874">
    <property type="entry name" value="ATPase domain of HSP90 chaperone/DNA topoisomerase II/histidine kinase"/>
    <property type="match status" value="1"/>
</dbReference>
<evidence type="ECO:0000256" key="1">
    <source>
        <dbReference type="ARBA" id="ARBA00000085"/>
    </source>
</evidence>
<dbReference type="EMBL" id="BMFC01000001">
    <property type="protein sequence ID" value="GGB93920.1"/>
    <property type="molecule type" value="Genomic_DNA"/>
</dbReference>
<sequence>MTDTLTKPSPHTGDPSSRRGLFLLAAVLGLCVIAIGSYLVLASYFLRTEAAQTPERAQFFASSIDDALTRLEHLPYVLSIDESTVNALVTGETAELNPILADIASRAGAEFVFVLDLNGKTVASSNYRDTDSLVGKYYTFRPYFRDAVVGGAGRFYAVGVTTGRPGYFIAEPVRDETGTIQGVVTVKIGFNDLNRALSGNGELVLVADEQGVVLASSDPDLIYGYMAPLSDGDRRTLAEQQQFGGETLFPLDWTPESDRRARLDGTAYVWTKADLEEEDWSLHLLSEVRNSRRQALLYVAGGLMTLLLLTVAASVYRAAQLRSALALSNADRKRLTREIEERRNTEKKLESARSELAQKEQLAALGQLSASITHELGQPISAMRNYLVAEEIAANAEPNALWPQLSGLLDRMQRIVDQLRLFGRTSATGATAFPVQETVIAAAQLVQHTAREVGTRLTFDMPEEPVMVRGRPERFEQVIVNVLRNAIDATEGMDEGVVDLSMAERDDTVVVRIEDNGHGLGDLNIADLSKPFFSTKPSGKGMGLGLAISGQIINEMGGTLHAENKADRGAVFMITVPTQAASNG</sequence>
<dbReference type="InterPro" id="IPR004358">
    <property type="entry name" value="Sig_transdc_His_kin-like_C"/>
</dbReference>
<keyword evidence="10" id="KW-0067">ATP-binding</keyword>
<evidence type="ECO:0000256" key="4">
    <source>
        <dbReference type="ARBA" id="ARBA00022475"/>
    </source>
</evidence>
<dbReference type="InterPro" id="IPR017055">
    <property type="entry name" value="Sig_transdc_His_kinase_DctB"/>
</dbReference>
<dbReference type="RefSeq" id="WP_188480665.1">
    <property type="nucleotide sequence ID" value="NZ_BMFC01000001.1"/>
</dbReference>
<dbReference type="InterPro" id="IPR036890">
    <property type="entry name" value="HATPase_C_sf"/>
</dbReference>
<evidence type="ECO:0000313" key="17">
    <source>
        <dbReference type="EMBL" id="GGB93920.1"/>
    </source>
</evidence>
<dbReference type="PANTHER" id="PTHR43065">
    <property type="entry name" value="SENSOR HISTIDINE KINASE"/>
    <property type="match status" value="1"/>
</dbReference>
<keyword evidence="6" id="KW-0808">Transferase</keyword>
<comment type="caution">
    <text evidence="17">The sequence shown here is derived from an EMBL/GenBank/DDBJ whole genome shotgun (WGS) entry which is preliminary data.</text>
</comment>
<dbReference type="Gene3D" id="3.30.565.10">
    <property type="entry name" value="Histidine kinase-like ATPase, C-terminal domain"/>
    <property type="match status" value="1"/>
</dbReference>
<dbReference type="SMART" id="SM00387">
    <property type="entry name" value="HATPase_c"/>
    <property type="match status" value="1"/>
</dbReference>
<dbReference type="Proteomes" id="UP000645462">
    <property type="component" value="Unassembled WGS sequence"/>
</dbReference>
<dbReference type="PRINTS" id="PR00344">
    <property type="entry name" value="BCTRLSENSOR"/>
</dbReference>
<dbReference type="Pfam" id="PF02743">
    <property type="entry name" value="dCache_1"/>
    <property type="match status" value="1"/>
</dbReference>
<dbReference type="SUPFAM" id="SSF103190">
    <property type="entry name" value="Sensory domain-like"/>
    <property type="match status" value="1"/>
</dbReference>
<comment type="catalytic activity">
    <reaction evidence="1">
        <text>ATP + protein L-histidine = ADP + protein N-phospho-L-histidine.</text>
        <dbReference type="EC" id="2.7.13.3"/>
    </reaction>
</comment>
<keyword evidence="12" id="KW-0902">Two-component regulatory system</keyword>
<keyword evidence="8" id="KW-0547">Nucleotide-binding</keyword>
<dbReference type="Pfam" id="PF02518">
    <property type="entry name" value="HATPase_c"/>
    <property type="match status" value="1"/>
</dbReference>
<organism evidence="17 18">
    <name type="scientific">Marivita lacus</name>
    <dbReference type="NCBI Taxonomy" id="1323742"/>
    <lineage>
        <taxon>Bacteria</taxon>
        <taxon>Pseudomonadati</taxon>
        <taxon>Pseudomonadota</taxon>
        <taxon>Alphaproteobacteria</taxon>
        <taxon>Rhodobacterales</taxon>
        <taxon>Roseobacteraceae</taxon>
        <taxon>Marivita</taxon>
    </lineage>
</organism>
<keyword evidence="5" id="KW-0597">Phosphoprotein</keyword>
<evidence type="ECO:0000256" key="7">
    <source>
        <dbReference type="ARBA" id="ARBA00022692"/>
    </source>
</evidence>
<protein>
    <recommendedName>
        <fullName evidence="3">histidine kinase</fullName>
        <ecNumber evidence="3">2.7.13.3</ecNumber>
    </recommendedName>
</protein>
<feature type="domain" description="Histidine kinase" evidence="16">
    <location>
        <begin position="371"/>
        <end position="580"/>
    </location>
</feature>
<dbReference type="SUPFAM" id="SSF47384">
    <property type="entry name" value="Homodimeric domain of signal transducing histidine kinase"/>
    <property type="match status" value="1"/>
</dbReference>
<evidence type="ECO:0000256" key="13">
    <source>
        <dbReference type="ARBA" id="ARBA00023136"/>
    </source>
</evidence>
<dbReference type="PANTHER" id="PTHR43065:SF46">
    <property type="entry name" value="C4-DICARBOXYLATE TRANSPORT SENSOR PROTEIN DCTB"/>
    <property type="match status" value="1"/>
</dbReference>
<keyword evidence="13 15" id="KW-0472">Membrane</keyword>
<dbReference type="GO" id="GO:0016301">
    <property type="term" value="F:kinase activity"/>
    <property type="evidence" value="ECO:0007669"/>
    <property type="project" value="UniProtKB-KW"/>
</dbReference>
<dbReference type="CDD" id="cd12914">
    <property type="entry name" value="PDC1_DGC_like"/>
    <property type="match status" value="1"/>
</dbReference>
<evidence type="ECO:0000256" key="3">
    <source>
        <dbReference type="ARBA" id="ARBA00012438"/>
    </source>
</evidence>
<dbReference type="InterPro" id="IPR033479">
    <property type="entry name" value="dCache_1"/>
</dbReference>
<feature type="coiled-coil region" evidence="14">
    <location>
        <begin position="318"/>
        <end position="362"/>
    </location>
</feature>
<gene>
    <name evidence="17" type="ORF">GCM10011363_08190</name>
</gene>
<evidence type="ECO:0000256" key="8">
    <source>
        <dbReference type="ARBA" id="ARBA00022741"/>
    </source>
</evidence>
<evidence type="ECO:0000256" key="9">
    <source>
        <dbReference type="ARBA" id="ARBA00022777"/>
    </source>
</evidence>
<evidence type="ECO:0000256" key="10">
    <source>
        <dbReference type="ARBA" id="ARBA00022840"/>
    </source>
</evidence>
<dbReference type="InterPro" id="IPR003594">
    <property type="entry name" value="HATPase_dom"/>
</dbReference>
<name>A0ABQ1KE75_9RHOB</name>
<evidence type="ECO:0000256" key="2">
    <source>
        <dbReference type="ARBA" id="ARBA00004651"/>
    </source>
</evidence>
<proteinExistence type="predicted"/>
<evidence type="ECO:0000313" key="18">
    <source>
        <dbReference type="Proteomes" id="UP000645462"/>
    </source>
</evidence>
<keyword evidence="4" id="KW-1003">Cell membrane</keyword>
<dbReference type="EC" id="2.7.13.3" evidence="3"/>
<evidence type="ECO:0000256" key="6">
    <source>
        <dbReference type="ARBA" id="ARBA00022679"/>
    </source>
</evidence>
<reference evidence="18" key="1">
    <citation type="journal article" date="2019" name="Int. J. Syst. Evol. Microbiol.">
        <title>The Global Catalogue of Microorganisms (GCM) 10K type strain sequencing project: providing services to taxonomists for standard genome sequencing and annotation.</title>
        <authorList>
            <consortium name="The Broad Institute Genomics Platform"/>
            <consortium name="The Broad Institute Genome Sequencing Center for Infectious Disease"/>
            <person name="Wu L."/>
            <person name="Ma J."/>
        </authorList>
    </citation>
    <scope>NUCLEOTIDE SEQUENCE [LARGE SCALE GENOMIC DNA]</scope>
    <source>
        <strain evidence="18">CGMCC 1.12478</strain>
    </source>
</reference>
<evidence type="ECO:0000256" key="15">
    <source>
        <dbReference type="SAM" id="Phobius"/>
    </source>
</evidence>
<feature type="transmembrane region" description="Helical" evidence="15">
    <location>
        <begin position="295"/>
        <end position="316"/>
    </location>
</feature>
<evidence type="ECO:0000256" key="14">
    <source>
        <dbReference type="SAM" id="Coils"/>
    </source>
</evidence>
<dbReference type="InterPro" id="IPR036097">
    <property type="entry name" value="HisK_dim/P_sf"/>
</dbReference>
<dbReference type="InterPro" id="IPR003661">
    <property type="entry name" value="HisK_dim/P_dom"/>
</dbReference>
<dbReference type="SMART" id="SM00388">
    <property type="entry name" value="HisKA"/>
    <property type="match status" value="1"/>
</dbReference>
<comment type="subcellular location">
    <subcellularLocation>
        <location evidence="2">Cell membrane</location>
        <topology evidence="2">Multi-pass membrane protein</topology>
    </subcellularLocation>
</comment>
<dbReference type="PROSITE" id="PS50109">
    <property type="entry name" value="HIS_KIN"/>
    <property type="match status" value="1"/>
</dbReference>
<keyword evidence="18" id="KW-1185">Reference proteome</keyword>
<dbReference type="Gene3D" id="1.10.287.130">
    <property type="match status" value="1"/>
</dbReference>
<dbReference type="CDD" id="cd00075">
    <property type="entry name" value="HATPase"/>
    <property type="match status" value="1"/>
</dbReference>
<keyword evidence="7 15" id="KW-0812">Transmembrane</keyword>
<keyword evidence="9 17" id="KW-0418">Kinase</keyword>
<dbReference type="Gene3D" id="3.30.450.20">
    <property type="entry name" value="PAS domain"/>
    <property type="match status" value="2"/>
</dbReference>
<evidence type="ECO:0000256" key="5">
    <source>
        <dbReference type="ARBA" id="ARBA00022553"/>
    </source>
</evidence>
<evidence type="ECO:0000259" key="16">
    <source>
        <dbReference type="PROSITE" id="PS50109"/>
    </source>
</evidence>
<evidence type="ECO:0000256" key="11">
    <source>
        <dbReference type="ARBA" id="ARBA00022989"/>
    </source>
</evidence>
<feature type="transmembrane region" description="Helical" evidence="15">
    <location>
        <begin position="20"/>
        <end position="46"/>
    </location>
</feature>
<keyword evidence="11 15" id="KW-1133">Transmembrane helix</keyword>
<dbReference type="InterPro" id="IPR029151">
    <property type="entry name" value="Sensor-like_sf"/>
</dbReference>